<reference evidence="1" key="2">
    <citation type="journal article" date="2015" name="Data Brief">
        <title>Shoot transcriptome of the giant reed, Arundo donax.</title>
        <authorList>
            <person name="Barrero R.A."/>
            <person name="Guerrero F.D."/>
            <person name="Moolhuijzen P."/>
            <person name="Goolsby J.A."/>
            <person name="Tidwell J."/>
            <person name="Bellgard S.E."/>
            <person name="Bellgard M.I."/>
        </authorList>
    </citation>
    <scope>NUCLEOTIDE SEQUENCE</scope>
    <source>
        <tissue evidence="1">Shoot tissue taken approximately 20 cm above the soil surface</tissue>
    </source>
</reference>
<evidence type="ECO:0000313" key="1">
    <source>
        <dbReference type="EMBL" id="JAD47636.1"/>
    </source>
</evidence>
<dbReference type="AlphaFoldDB" id="A0A0A9A994"/>
<organism evidence="1">
    <name type="scientific">Arundo donax</name>
    <name type="common">Giant reed</name>
    <name type="synonym">Donax arundinaceus</name>
    <dbReference type="NCBI Taxonomy" id="35708"/>
    <lineage>
        <taxon>Eukaryota</taxon>
        <taxon>Viridiplantae</taxon>
        <taxon>Streptophyta</taxon>
        <taxon>Embryophyta</taxon>
        <taxon>Tracheophyta</taxon>
        <taxon>Spermatophyta</taxon>
        <taxon>Magnoliopsida</taxon>
        <taxon>Liliopsida</taxon>
        <taxon>Poales</taxon>
        <taxon>Poaceae</taxon>
        <taxon>PACMAD clade</taxon>
        <taxon>Arundinoideae</taxon>
        <taxon>Arundineae</taxon>
        <taxon>Arundo</taxon>
    </lineage>
</organism>
<name>A0A0A9A994_ARUDO</name>
<accession>A0A0A9A994</accession>
<sequence length="24" mass="2630">MNLGPRIRPNGVRTGEILSLEFGC</sequence>
<reference evidence="1" key="1">
    <citation type="submission" date="2014-09" db="EMBL/GenBank/DDBJ databases">
        <authorList>
            <person name="Magalhaes I.L.F."/>
            <person name="Oliveira U."/>
            <person name="Santos F.R."/>
            <person name="Vidigal T.H.D.A."/>
            <person name="Brescovit A.D."/>
            <person name="Santos A.J."/>
        </authorList>
    </citation>
    <scope>NUCLEOTIDE SEQUENCE</scope>
    <source>
        <tissue evidence="1">Shoot tissue taken approximately 20 cm above the soil surface</tissue>
    </source>
</reference>
<protein>
    <submittedName>
        <fullName evidence="1">Uncharacterized protein</fullName>
    </submittedName>
</protein>
<proteinExistence type="predicted"/>
<dbReference type="EMBL" id="GBRH01250259">
    <property type="protein sequence ID" value="JAD47636.1"/>
    <property type="molecule type" value="Transcribed_RNA"/>
</dbReference>